<evidence type="ECO:0000313" key="3">
    <source>
        <dbReference type="Proteomes" id="UP001169027"/>
    </source>
</evidence>
<name>A0ABT8S997_9BURK</name>
<sequence>MTSIPKIDPKRWQPHLQRARREGKSVARIRERAKIPIVDPQHLAK</sequence>
<comment type="caution">
    <text evidence="2">The sequence shown here is derived from an EMBL/GenBank/DDBJ whole genome shotgun (WGS) entry which is preliminary data.</text>
</comment>
<reference evidence="2" key="1">
    <citation type="submission" date="2023-06" db="EMBL/GenBank/DDBJ databases">
        <authorList>
            <person name="Jiang Y."/>
            <person name="Liu Q."/>
        </authorList>
    </citation>
    <scope>NUCLEOTIDE SEQUENCE</scope>
    <source>
        <strain evidence="2">CGMCC 1.12090</strain>
    </source>
</reference>
<evidence type="ECO:0000256" key="1">
    <source>
        <dbReference type="SAM" id="MobiDB-lite"/>
    </source>
</evidence>
<accession>A0ABT8S997</accession>
<dbReference type="RefSeq" id="WP_286539712.1">
    <property type="nucleotide sequence ID" value="NZ_JAUJZH010000019.1"/>
</dbReference>
<gene>
    <name evidence="2" type="ORF">Q2T77_24015</name>
</gene>
<organism evidence="2 3">
    <name type="scientific">Variovorax ginsengisoli</name>
    <dbReference type="NCBI Taxonomy" id="363844"/>
    <lineage>
        <taxon>Bacteria</taxon>
        <taxon>Pseudomonadati</taxon>
        <taxon>Pseudomonadota</taxon>
        <taxon>Betaproteobacteria</taxon>
        <taxon>Burkholderiales</taxon>
        <taxon>Comamonadaceae</taxon>
        <taxon>Variovorax</taxon>
    </lineage>
</organism>
<proteinExistence type="predicted"/>
<dbReference type="Proteomes" id="UP001169027">
    <property type="component" value="Unassembled WGS sequence"/>
</dbReference>
<feature type="region of interest" description="Disordered" evidence="1">
    <location>
        <begin position="1"/>
        <end position="27"/>
    </location>
</feature>
<dbReference type="EMBL" id="JAUKVY010000019">
    <property type="protein sequence ID" value="MDO1535358.1"/>
    <property type="molecule type" value="Genomic_DNA"/>
</dbReference>
<evidence type="ECO:0000313" key="2">
    <source>
        <dbReference type="EMBL" id="MDO1535358.1"/>
    </source>
</evidence>
<keyword evidence="3" id="KW-1185">Reference proteome</keyword>
<protein>
    <submittedName>
        <fullName evidence="2">Uncharacterized protein</fullName>
    </submittedName>
</protein>